<dbReference type="Proteomes" id="UP000002190">
    <property type="component" value="Chromosome 1"/>
</dbReference>
<keyword evidence="1 6" id="KW-0597">Phosphoprotein</keyword>
<dbReference type="InterPro" id="IPR011006">
    <property type="entry name" value="CheY-like_superfamily"/>
</dbReference>
<dbReference type="GO" id="GO:0000976">
    <property type="term" value="F:transcription cis-regulatory region binding"/>
    <property type="evidence" value="ECO:0007669"/>
    <property type="project" value="TreeGrafter"/>
</dbReference>
<accession>D5WBN5</accession>
<evidence type="ECO:0000256" key="4">
    <source>
        <dbReference type="ARBA" id="ARBA00023125"/>
    </source>
</evidence>
<dbReference type="GO" id="GO:0000156">
    <property type="term" value="F:phosphorelay response regulator activity"/>
    <property type="evidence" value="ECO:0007669"/>
    <property type="project" value="TreeGrafter"/>
</dbReference>
<feature type="modified residue" description="4-aspartylphosphate" evidence="6">
    <location>
        <position position="89"/>
    </location>
</feature>
<dbReference type="InterPro" id="IPR039420">
    <property type="entry name" value="WalR-like"/>
</dbReference>
<organism evidence="8 9">
    <name type="scientific">Paraburkholderia atlantica</name>
    <dbReference type="NCBI Taxonomy" id="2654982"/>
    <lineage>
        <taxon>Bacteria</taxon>
        <taxon>Pseudomonadati</taxon>
        <taxon>Pseudomonadota</taxon>
        <taxon>Betaproteobacteria</taxon>
        <taxon>Burkholderiales</taxon>
        <taxon>Burkholderiaceae</taxon>
        <taxon>Paraburkholderia</taxon>
    </lineage>
</organism>
<dbReference type="GO" id="GO:0005829">
    <property type="term" value="C:cytosol"/>
    <property type="evidence" value="ECO:0007669"/>
    <property type="project" value="TreeGrafter"/>
</dbReference>
<dbReference type="PROSITE" id="PS50110">
    <property type="entry name" value="RESPONSE_REGULATORY"/>
    <property type="match status" value="1"/>
</dbReference>
<dbReference type="Gene3D" id="3.40.50.2300">
    <property type="match status" value="1"/>
</dbReference>
<sequence length="279" mass="30401">MPQPGILSLPEALARMNPFLPTARRTLRTLPRRQRNEPPRLLVIDDDEKGAEAIAALLSASRYGARLAVGVPAALAAMAAWMPEIALLDINMPGTDGFGFARQLRRDASTQHLVLLAFTAYDEVTVRANGIAAGFDGYCQKGAAPDLLLSLSDKCTLTPDALAPRMIKIYACSAIRCSAIRSAEVGTRPTARIKSTRCSRSSSLCSKGRYRSGTVIPCRRLEDKSSASADAQTRESVRRLTPCKGDVLLYPRIAPERKFDLSVSNQLVVHQIERKRPQG</sequence>
<dbReference type="STRING" id="640511.BC1002_2358"/>
<evidence type="ECO:0000256" key="3">
    <source>
        <dbReference type="ARBA" id="ARBA00023015"/>
    </source>
</evidence>
<dbReference type="PANTHER" id="PTHR48111:SF1">
    <property type="entry name" value="TWO-COMPONENT RESPONSE REGULATOR ORR33"/>
    <property type="match status" value="1"/>
</dbReference>
<gene>
    <name evidence="8" type="ordered locus">BC1002_2358</name>
</gene>
<keyword evidence="3" id="KW-0805">Transcription regulation</keyword>
<evidence type="ECO:0000313" key="8">
    <source>
        <dbReference type="EMBL" id="ADG16413.1"/>
    </source>
</evidence>
<keyword evidence="2" id="KW-0902">Two-component regulatory system</keyword>
<dbReference type="EMBL" id="CP002013">
    <property type="protein sequence ID" value="ADG16413.1"/>
    <property type="molecule type" value="Genomic_DNA"/>
</dbReference>
<dbReference type="SMART" id="SM00448">
    <property type="entry name" value="REC"/>
    <property type="match status" value="1"/>
</dbReference>
<evidence type="ECO:0000256" key="6">
    <source>
        <dbReference type="PROSITE-ProRule" id="PRU00169"/>
    </source>
</evidence>
<dbReference type="Pfam" id="PF00072">
    <property type="entry name" value="Response_reg"/>
    <property type="match status" value="1"/>
</dbReference>
<protein>
    <submittedName>
        <fullName evidence="8">Response regulator receiver protein</fullName>
    </submittedName>
</protein>
<keyword evidence="5" id="KW-0804">Transcription</keyword>
<keyword evidence="4" id="KW-0238">DNA-binding</keyword>
<evidence type="ECO:0000259" key="7">
    <source>
        <dbReference type="PROSITE" id="PS50110"/>
    </source>
</evidence>
<dbReference type="eggNOG" id="COG0784">
    <property type="taxonomic scope" value="Bacteria"/>
</dbReference>
<proteinExistence type="predicted"/>
<reference evidence="8 9" key="2">
    <citation type="journal article" date="2012" name="J. Bacteriol.">
        <title>Genome Sequences of Burkholderia sp. Strains CCGE1002 and H160, Isolated from Legume Nodules in Mexico and Brazil.</title>
        <authorList>
            <person name="Ormeno-Orrillo E."/>
            <person name="Rogel M.A."/>
            <person name="Chueire L.M."/>
            <person name="Tiedje J.M."/>
            <person name="Martinez-Romero E."/>
            <person name="Hungria M."/>
        </authorList>
    </citation>
    <scope>NUCLEOTIDE SEQUENCE [LARGE SCALE GENOMIC DNA]</scope>
    <source>
        <strain evidence="8 9">CCGE1002</strain>
    </source>
</reference>
<dbReference type="InterPro" id="IPR001789">
    <property type="entry name" value="Sig_transdc_resp-reg_receiver"/>
</dbReference>
<dbReference type="SUPFAM" id="SSF52172">
    <property type="entry name" value="CheY-like"/>
    <property type="match status" value="1"/>
</dbReference>
<dbReference type="KEGG" id="bge:BC1002_2358"/>
<dbReference type="HOGENOM" id="CLU_996294_0_0_4"/>
<dbReference type="GO" id="GO:0032993">
    <property type="term" value="C:protein-DNA complex"/>
    <property type="evidence" value="ECO:0007669"/>
    <property type="project" value="TreeGrafter"/>
</dbReference>
<dbReference type="AlphaFoldDB" id="D5WBN5"/>
<dbReference type="PANTHER" id="PTHR48111">
    <property type="entry name" value="REGULATOR OF RPOS"/>
    <property type="match status" value="1"/>
</dbReference>
<name>D5WBN5_PARAM</name>
<evidence type="ECO:0000256" key="5">
    <source>
        <dbReference type="ARBA" id="ARBA00023163"/>
    </source>
</evidence>
<reference evidence="8 9" key="1">
    <citation type="submission" date="2010-04" db="EMBL/GenBank/DDBJ databases">
        <title>Complete sequence of chromosome 1 of Burkholderia sp. CCGE1002.</title>
        <authorList>
            <consortium name="US DOE Joint Genome Institute"/>
            <person name="Lucas S."/>
            <person name="Copeland A."/>
            <person name="Lapidus A."/>
            <person name="Cheng J.-F."/>
            <person name="Bruce D."/>
            <person name="Goodwin L."/>
            <person name="Pitluck S."/>
            <person name="Chertkov O."/>
            <person name="Detter J.C."/>
            <person name="Han C."/>
            <person name="Tapia R."/>
            <person name="Land M."/>
            <person name="Hauser L."/>
            <person name="Kyrpides N."/>
            <person name="Ovchinnikova G."/>
            <person name="Martinez-Romero E."/>
            <person name="Hernandez M.A.R."/>
            <person name="Tiedje J.M."/>
            <person name="Woyke T."/>
        </authorList>
    </citation>
    <scope>NUCLEOTIDE SEQUENCE [LARGE SCALE GENOMIC DNA]</scope>
    <source>
        <strain evidence="8 9">CCGE1002</strain>
    </source>
</reference>
<evidence type="ECO:0000313" key="9">
    <source>
        <dbReference type="Proteomes" id="UP000002190"/>
    </source>
</evidence>
<evidence type="ECO:0000256" key="2">
    <source>
        <dbReference type="ARBA" id="ARBA00023012"/>
    </source>
</evidence>
<dbReference type="GO" id="GO:0006355">
    <property type="term" value="P:regulation of DNA-templated transcription"/>
    <property type="evidence" value="ECO:0007669"/>
    <property type="project" value="TreeGrafter"/>
</dbReference>
<evidence type="ECO:0000256" key="1">
    <source>
        <dbReference type="ARBA" id="ARBA00022553"/>
    </source>
</evidence>
<feature type="domain" description="Response regulatory" evidence="7">
    <location>
        <begin position="40"/>
        <end position="156"/>
    </location>
</feature>